<reference evidence="12" key="1">
    <citation type="submission" date="2016-03" db="EMBL/GenBank/DDBJ databases">
        <authorList>
            <person name="Devillers Hugo."/>
        </authorList>
    </citation>
    <scope>NUCLEOTIDE SEQUENCE [LARGE SCALE GENOMIC DNA]</scope>
</reference>
<feature type="transmembrane region" description="Helical" evidence="10">
    <location>
        <begin position="115"/>
        <end position="138"/>
    </location>
</feature>
<evidence type="ECO:0000256" key="3">
    <source>
        <dbReference type="ARBA" id="ARBA00022507"/>
    </source>
</evidence>
<evidence type="ECO:0000256" key="5">
    <source>
        <dbReference type="ARBA" id="ARBA00022989"/>
    </source>
</evidence>
<dbReference type="Proteomes" id="UP000189911">
    <property type="component" value="Chromosome G"/>
</dbReference>
<feature type="transmembrane region" description="Helical" evidence="10">
    <location>
        <begin position="36"/>
        <end position="55"/>
    </location>
</feature>
<evidence type="ECO:0000256" key="2">
    <source>
        <dbReference type="ARBA" id="ARBA00011085"/>
    </source>
</evidence>
<keyword evidence="7 10" id="KW-0472">Membrane</keyword>
<dbReference type="InterPro" id="IPR001499">
    <property type="entry name" value="GPCR_STE3"/>
</dbReference>
<gene>
    <name evidence="11" type="ORF">LANO_0G04038G</name>
</gene>
<name>A0A1G4KGC5_9SACH</name>
<evidence type="ECO:0000256" key="1">
    <source>
        <dbReference type="ARBA" id="ARBA00004141"/>
    </source>
</evidence>
<evidence type="ECO:0000313" key="11">
    <source>
        <dbReference type="EMBL" id="SCV03421.1"/>
    </source>
</evidence>
<keyword evidence="6" id="KW-0297">G-protein coupled receptor</keyword>
<feature type="transmembrane region" description="Helical" evidence="10">
    <location>
        <begin position="209"/>
        <end position="229"/>
    </location>
</feature>
<dbReference type="OrthoDB" id="2874149at2759"/>
<keyword evidence="12" id="KW-1185">Reference proteome</keyword>
<evidence type="ECO:0000256" key="6">
    <source>
        <dbReference type="ARBA" id="ARBA00023040"/>
    </source>
</evidence>
<keyword evidence="9" id="KW-0807">Transducer</keyword>
<protein>
    <submittedName>
        <fullName evidence="11">LANO_0G04038g1_1</fullName>
    </submittedName>
</protein>
<dbReference type="CDD" id="cd14966">
    <property type="entry name" value="7tmD_STE3"/>
    <property type="match status" value="1"/>
</dbReference>
<evidence type="ECO:0000256" key="8">
    <source>
        <dbReference type="ARBA" id="ARBA00023170"/>
    </source>
</evidence>
<keyword evidence="3" id="KW-0589">Pheromone response</keyword>
<keyword evidence="4 10" id="KW-0812">Transmembrane</keyword>
<dbReference type="GO" id="GO:0004932">
    <property type="term" value="F:mating-type factor pheromone receptor activity"/>
    <property type="evidence" value="ECO:0007669"/>
    <property type="project" value="InterPro"/>
</dbReference>
<evidence type="ECO:0000256" key="9">
    <source>
        <dbReference type="ARBA" id="ARBA00023224"/>
    </source>
</evidence>
<evidence type="ECO:0000313" key="12">
    <source>
        <dbReference type="Proteomes" id="UP000189911"/>
    </source>
</evidence>
<organism evidence="11 12">
    <name type="scientific">Lachancea nothofagi CBS 11611</name>
    <dbReference type="NCBI Taxonomy" id="1266666"/>
    <lineage>
        <taxon>Eukaryota</taxon>
        <taxon>Fungi</taxon>
        <taxon>Dikarya</taxon>
        <taxon>Ascomycota</taxon>
        <taxon>Saccharomycotina</taxon>
        <taxon>Saccharomycetes</taxon>
        <taxon>Saccharomycetales</taxon>
        <taxon>Saccharomycetaceae</taxon>
        <taxon>Lachancea</taxon>
    </lineage>
</organism>
<dbReference type="Pfam" id="PF02076">
    <property type="entry name" value="STE3"/>
    <property type="match status" value="1"/>
</dbReference>
<feature type="transmembrane region" description="Helical" evidence="10">
    <location>
        <begin position="75"/>
        <end position="94"/>
    </location>
</feature>
<sequence length="475" mass="53214">MSYSSVIIGLGSVALALLFPPLAWHSKTRNTPAIILIVWLIIMDIKLIVDAAIWGGSDFAEKWAGYGWCDLMTKLQIGANVGLSCSVANIAYNLHTILRADTVLPEPNSWRKLRVDLSVSLITPIVTMGLSYVVQIFRFGIFRYNGCQNLLSPSWPTVIVYTMWMFLWSLVGLIYAILLLYVFYRKRKDVKDILHCTNSGLNLARFARLLFFCVLIILVMFPFSFYSFVVELEQLSGGYDFQAIHDRMTWNTIVRLDPGKPLYSVWLYILMSYLVFVVFGLGTDAIGMYAVCARNLGMGPMLDRITQYLNSRSEKRTSNAVSYFYSEQDAGKSAGRSGSASDGTSVFKSTKGFSDGSSFEMGGSTPTSPSHFIIDYLLPHEKARKEKLKRSGGGVDDLESISYMAHPTDPISFEDDIPMGEQAPKNVYGGHVSYHLYRPPSLSNSSSGRILTEEDRNLNSEEKNLTYTELQVNNL</sequence>
<comment type="subcellular location">
    <subcellularLocation>
        <location evidence="1">Membrane</location>
        <topology evidence="1">Multi-pass membrane protein</topology>
    </subcellularLocation>
</comment>
<dbReference type="EMBL" id="LT598453">
    <property type="protein sequence ID" value="SCV03421.1"/>
    <property type="molecule type" value="Genomic_DNA"/>
</dbReference>
<dbReference type="PRINTS" id="PR00899">
    <property type="entry name" value="GPCRSTE3"/>
</dbReference>
<keyword evidence="5 10" id="KW-1133">Transmembrane helix</keyword>
<feature type="transmembrane region" description="Helical" evidence="10">
    <location>
        <begin position="265"/>
        <end position="291"/>
    </location>
</feature>
<feature type="transmembrane region" description="Helical" evidence="10">
    <location>
        <begin position="158"/>
        <end position="184"/>
    </location>
</feature>
<dbReference type="PANTHER" id="PTHR28097:SF1">
    <property type="entry name" value="PHEROMONE A FACTOR RECEPTOR"/>
    <property type="match status" value="1"/>
</dbReference>
<dbReference type="GO" id="GO:0005886">
    <property type="term" value="C:plasma membrane"/>
    <property type="evidence" value="ECO:0007669"/>
    <property type="project" value="TreeGrafter"/>
</dbReference>
<proteinExistence type="inferred from homology"/>
<evidence type="ECO:0000256" key="10">
    <source>
        <dbReference type="SAM" id="Phobius"/>
    </source>
</evidence>
<accession>A0A1G4KGC5</accession>
<dbReference type="GO" id="GO:0000750">
    <property type="term" value="P:pheromone-dependent signal transduction involved in conjugation with cellular fusion"/>
    <property type="evidence" value="ECO:0007669"/>
    <property type="project" value="TreeGrafter"/>
</dbReference>
<evidence type="ECO:0000256" key="4">
    <source>
        <dbReference type="ARBA" id="ARBA00022692"/>
    </source>
</evidence>
<evidence type="ECO:0000256" key="7">
    <source>
        <dbReference type="ARBA" id="ARBA00023136"/>
    </source>
</evidence>
<dbReference type="AlphaFoldDB" id="A0A1G4KGC5"/>
<dbReference type="PANTHER" id="PTHR28097">
    <property type="entry name" value="PHEROMONE A FACTOR RECEPTOR"/>
    <property type="match status" value="1"/>
</dbReference>
<comment type="similarity">
    <text evidence="2">Belongs to the G-protein coupled receptor 4 family.</text>
</comment>
<keyword evidence="8" id="KW-0675">Receptor</keyword>
<feature type="transmembrane region" description="Helical" evidence="10">
    <location>
        <begin position="6"/>
        <end position="24"/>
    </location>
</feature>